<dbReference type="SMART" id="SM00062">
    <property type="entry name" value="PBPb"/>
    <property type="match status" value="1"/>
</dbReference>
<feature type="chain" id="PRO_5012678624" evidence="4">
    <location>
        <begin position="27"/>
        <end position="275"/>
    </location>
</feature>
<dbReference type="STRING" id="671072.PL9214500426"/>
<keyword evidence="6" id="KW-0378">Hydrolase</keyword>
<evidence type="ECO:0000256" key="4">
    <source>
        <dbReference type="SAM" id="SignalP"/>
    </source>
</evidence>
<dbReference type="PANTHER" id="PTHR30085">
    <property type="entry name" value="AMINO ACID ABC TRANSPORTER PERMEASE"/>
    <property type="match status" value="1"/>
</dbReference>
<reference evidence="7" key="1">
    <citation type="submission" date="2015-10" db="EMBL/GenBank/DDBJ databases">
        <authorList>
            <person name="Regsiter A."/>
            <person name="william w."/>
        </authorList>
    </citation>
    <scope>NUCLEOTIDE SEQUENCE [LARGE SCALE GENOMIC DNA]</scope>
</reference>
<evidence type="ECO:0000313" key="6">
    <source>
        <dbReference type="EMBL" id="CUR33179.1"/>
    </source>
</evidence>
<accession>A0A1J1LL30</accession>
<dbReference type="SUPFAM" id="SSF53850">
    <property type="entry name" value="Periplasmic binding protein-like II"/>
    <property type="match status" value="1"/>
</dbReference>
<comment type="similarity">
    <text evidence="1">Belongs to the bacterial solute-binding protein 3 family.</text>
</comment>
<keyword evidence="7" id="KW-1185">Reference proteome</keyword>
<dbReference type="GO" id="GO:0005576">
    <property type="term" value="C:extracellular region"/>
    <property type="evidence" value="ECO:0007669"/>
    <property type="project" value="TreeGrafter"/>
</dbReference>
<dbReference type="Proteomes" id="UP000184315">
    <property type="component" value="Unassembled WGS sequence"/>
</dbReference>
<dbReference type="GO" id="GO:0030288">
    <property type="term" value="C:outer membrane-bounded periplasmic space"/>
    <property type="evidence" value="ECO:0007669"/>
    <property type="project" value="TreeGrafter"/>
</dbReference>
<keyword evidence="2" id="KW-0813">Transport</keyword>
<organism evidence="6 7">
    <name type="scientific">Planktothrix tepida PCC 9214</name>
    <dbReference type="NCBI Taxonomy" id="671072"/>
    <lineage>
        <taxon>Bacteria</taxon>
        <taxon>Bacillati</taxon>
        <taxon>Cyanobacteriota</taxon>
        <taxon>Cyanophyceae</taxon>
        <taxon>Oscillatoriophycideae</taxon>
        <taxon>Oscillatoriales</taxon>
        <taxon>Microcoleaceae</taxon>
        <taxon>Planktothrix</taxon>
    </lineage>
</organism>
<dbReference type="RefSeq" id="WP_072719815.1">
    <property type="nucleotide sequence ID" value="NZ_LN889802.1"/>
</dbReference>
<feature type="signal peptide" evidence="4">
    <location>
        <begin position="1"/>
        <end position="26"/>
    </location>
</feature>
<dbReference type="GO" id="GO:0016787">
    <property type="term" value="F:hydrolase activity"/>
    <property type="evidence" value="ECO:0007669"/>
    <property type="project" value="UniProtKB-KW"/>
</dbReference>
<name>A0A1J1LL30_9CYAN</name>
<evidence type="ECO:0000313" key="7">
    <source>
        <dbReference type="Proteomes" id="UP000184315"/>
    </source>
</evidence>
<dbReference type="InterPro" id="IPR051455">
    <property type="entry name" value="Bact_solute-bind_prot3"/>
</dbReference>
<dbReference type="EMBL" id="CZDF01000156">
    <property type="protein sequence ID" value="CUR33179.1"/>
    <property type="molecule type" value="Genomic_DNA"/>
</dbReference>
<gene>
    <name evidence="6" type="ORF">PL9214500426</name>
</gene>
<dbReference type="PANTHER" id="PTHR30085:SF6">
    <property type="entry name" value="ABC TRANSPORTER GLUTAMINE-BINDING PROTEIN GLNH"/>
    <property type="match status" value="1"/>
</dbReference>
<dbReference type="AlphaFoldDB" id="A0A1J1LL30"/>
<evidence type="ECO:0000259" key="5">
    <source>
        <dbReference type="SMART" id="SM00062"/>
    </source>
</evidence>
<protein>
    <submittedName>
        <fullName evidence="6">Dienelactone hydrolase</fullName>
    </submittedName>
</protein>
<dbReference type="GO" id="GO:0006865">
    <property type="term" value="P:amino acid transport"/>
    <property type="evidence" value="ECO:0007669"/>
    <property type="project" value="TreeGrafter"/>
</dbReference>
<feature type="domain" description="Solute-binding protein family 3/N-terminal" evidence="5">
    <location>
        <begin position="37"/>
        <end position="261"/>
    </location>
</feature>
<proteinExistence type="inferred from homology"/>
<evidence type="ECO:0000256" key="2">
    <source>
        <dbReference type="ARBA" id="ARBA00022448"/>
    </source>
</evidence>
<dbReference type="Gene3D" id="3.40.190.10">
    <property type="entry name" value="Periplasmic binding protein-like II"/>
    <property type="match status" value="2"/>
</dbReference>
<dbReference type="InterPro" id="IPR001638">
    <property type="entry name" value="Solute-binding_3/MltF_N"/>
</dbReference>
<dbReference type="Pfam" id="PF00497">
    <property type="entry name" value="SBP_bac_3"/>
    <property type="match status" value="1"/>
</dbReference>
<evidence type="ECO:0000256" key="3">
    <source>
        <dbReference type="ARBA" id="ARBA00022729"/>
    </source>
</evidence>
<dbReference type="OrthoDB" id="422423at2"/>
<evidence type="ECO:0000256" key="1">
    <source>
        <dbReference type="ARBA" id="ARBA00010333"/>
    </source>
</evidence>
<sequence>MNNILKLTVITSSIILSAIFTSASWASVLQEIKNTGVLKVGIRKDSMLFGFEDSRGNWTGYCATFANSLANSLSRQLNTPVSVQGVLSTLQNRESIVRNGIAHIECGPNTISREKEVERNIKYSSAFFVTGTQLIVRAGNANANLSNGQLGVFQGSTNLRAVTQAFPNANIQQFAQRSQGVSAVRNGQITAFAGDSILIIGEAVRQGWAAKDFEILPKKPLSCDLYGMILPANDLQWENTVNSFIRSSQGLEVWRTWFEELAPYLKGTLDYCRSR</sequence>
<keyword evidence="3 4" id="KW-0732">Signal</keyword>